<dbReference type="EMBL" id="CACVBM020000110">
    <property type="protein sequence ID" value="CAA7014349.1"/>
    <property type="molecule type" value="Genomic_DNA"/>
</dbReference>
<dbReference type="AlphaFoldDB" id="A0A6D2HIE3"/>
<accession>A0A6D2HIE3</accession>
<comment type="caution">
    <text evidence="1">The sequence shown here is derived from an EMBL/GenBank/DDBJ whole genome shotgun (WGS) entry which is preliminary data.</text>
</comment>
<organism evidence="1 2">
    <name type="scientific">Microthlaspi erraticum</name>
    <dbReference type="NCBI Taxonomy" id="1685480"/>
    <lineage>
        <taxon>Eukaryota</taxon>
        <taxon>Viridiplantae</taxon>
        <taxon>Streptophyta</taxon>
        <taxon>Embryophyta</taxon>
        <taxon>Tracheophyta</taxon>
        <taxon>Spermatophyta</taxon>
        <taxon>Magnoliopsida</taxon>
        <taxon>eudicotyledons</taxon>
        <taxon>Gunneridae</taxon>
        <taxon>Pentapetalae</taxon>
        <taxon>rosids</taxon>
        <taxon>malvids</taxon>
        <taxon>Brassicales</taxon>
        <taxon>Brassicaceae</taxon>
        <taxon>Coluteocarpeae</taxon>
        <taxon>Microthlaspi</taxon>
    </lineage>
</organism>
<proteinExistence type="predicted"/>
<gene>
    <name evidence="1" type="ORF">MERR_LOCUS1583</name>
</gene>
<sequence>MNTVLGKFIRMTILEWSRCEFLGSGGTTYNYQCSGGIDATDVNGWKLTDPRSEEAVTLHLRLTTTHYPRSSNLKDSCSCTVEGVKCNGFSSKLSWEAIRPKGGGERLVQSGVVQRSNEA</sequence>
<evidence type="ECO:0000313" key="2">
    <source>
        <dbReference type="Proteomes" id="UP000467841"/>
    </source>
</evidence>
<evidence type="ECO:0000313" key="1">
    <source>
        <dbReference type="EMBL" id="CAA7014349.1"/>
    </source>
</evidence>
<reference evidence="1" key="1">
    <citation type="submission" date="2020-01" db="EMBL/GenBank/DDBJ databases">
        <authorList>
            <person name="Mishra B."/>
        </authorList>
    </citation>
    <scope>NUCLEOTIDE SEQUENCE [LARGE SCALE GENOMIC DNA]</scope>
</reference>
<dbReference type="Proteomes" id="UP000467841">
    <property type="component" value="Unassembled WGS sequence"/>
</dbReference>
<protein>
    <submittedName>
        <fullName evidence="1">Uncharacterized protein</fullName>
    </submittedName>
</protein>
<keyword evidence="2" id="KW-1185">Reference proteome</keyword>
<name>A0A6D2HIE3_9BRAS</name>